<feature type="region of interest" description="Disordered" evidence="1">
    <location>
        <begin position="174"/>
        <end position="232"/>
    </location>
</feature>
<dbReference type="EMBL" id="JAFIDA010000001">
    <property type="protein sequence ID" value="MBP1325413.1"/>
    <property type="molecule type" value="Genomic_DNA"/>
</dbReference>
<evidence type="ECO:0000313" key="5">
    <source>
        <dbReference type="Proteomes" id="UP000675163"/>
    </source>
</evidence>
<evidence type="ECO:0000256" key="2">
    <source>
        <dbReference type="SAM" id="Phobius"/>
    </source>
</evidence>
<proteinExistence type="predicted"/>
<keyword evidence="2" id="KW-1133">Transmembrane helix</keyword>
<accession>A0A940T333</accession>
<feature type="transmembrane region" description="Helical" evidence="2">
    <location>
        <begin position="52"/>
        <end position="79"/>
    </location>
</feature>
<keyword evidence="5" id="KW-1185">Reference proteome</keyword>
<keyword evidence="2" id="KW-0812">Transmembrane</keyword>
<comment type="caution">
    <text evidence="4">The sequence shown here is derived from an EMBL/GenBank/DDBJ whole genome shotgun (WGS) entry which is preliminary data.</text>
</comment>
<evidence type="ECO:0000259" key="3">
    <source>
        <dbReference type="Pfam" id="PF04024"/>
    </source>
</evidence>
<feature type="transmembrane region" description="Helical" evidence="2">
    <location>
        <begin position="141"/>
        <end position="162"/>
    </location>
</feature>
<dbReference type="Pfam" id="PF04024">
    <property type="entry name" value="PspC"/>
    <property type="match status" value="1"/>
</dbReference>
<feature type="compositionally biased region" description="Low complexity" evidence="1">
    <location>
        <begin position="178"/>
        <end position="225"/>
    </location>
</feature>
<feature type="transmembrane region" description="Helical" evidence="2">
    <location>
        <begin position="99"/>
        <end position="121"/>
    </location>
</feature>
<organism evidence="4 5">
    <name type="scientific">Leucobacter exalbidus</name>
    <dbReference type="NCBI Taxonomy" id="662960"/>
    <lineage>
        <taxon>Bacteria</taxon>
        <taxon>Bacillati</taxon>
        <taxon>Actinomycetota</taxon>
        <taxon>Actinomycetes</taxon>
        <taxon>Micrococcales</taxon>
        <taxon>Microbacteriaceae</taxon>
        <taxon>Leucobacter</taxon>
    </lineage>
</organism>
<reference evidence="4" key="1">
    <citation type="submission" date="2021-02" db="EMBL/GenBank/DDBJ databases">
        <title>Sequencing the genomes of 1000 actinobacteria strains.</title>
        <authorList>
            <person name="Klenk H.-P."/>
        </authorList>
    </citation>
    <scope>NUCLEOTIDE SEQUENCE</scope>
    <source>
        <strain evidence="4">DSM 22850</strain>
    </source>
</reference>
<name>A0A940T333_9MICO</name>
<evidence type="ECO:0000313" key="4">
    <source>
        <dbReference type="EMBL" id="MBP1325413.1"/>
    </source>
</evidence>
<keyword evidence="2" id="KW-0472">Membrane</keyword>
<sequence>MNTTPDPTPATGMPPLGKFFEWIRGLGIARSDDRWFAGVAGGLAAKANIDPLIVRGLFVVVAVFGTPAIVLYLLGWLVFPDSTGRMHIEEIVRGRAQTAVVTTAAVIAGLVIIPILFGLSFSPVFPMWGWDQVGVLGLPDWLMVTLGWIVRVAVIVIAVVWIRKLVMRHRVPAPPAAARPAPASAEPTAHTAPAAHTEPTTPRGAAQADPDPSSSTSDSHQTSDPNPSFAQQADDWGTRFAEKAETWGQGVSEQAQALSEKHAQQLETQHAARKLGAAHTLISLAIALLAGGIVALLLTTEPLRAIEVTGTALPANALGGMIAALAALAISLIVAGIRGKHTGWVGFLATCGVVALLIGAVFPIGTQYQIVGNMNMTGAQAPAGVLVAGNSYLDLSDLGTQPSDTRARNAQTRDESITIWQVAGNSTVTLPRDHATTVTVYVLAGNVTDASDTQNHTLAGPFLRKQVITNSATSSHTTSANSSTNTATTEVSVYLIAGNVQVENATGKSER</sequence>
<gene>
    <name evidence="4" type="ORF">JOF28_000645</name>
</gene>
<feature type="domain" description="Phage shock protein PspC N-terminal" evidence="3">
    <location>
        <begin position="30"/>
        <end position="81"/>
    </location>
</feature>
<feature type="transmembrane region" description="Helical" evidence="2">
    <location>
        <begin position="344"/>
        <end position="365"/>
    </location>
</feature>
<dbReference type="AlphaFoldDB" id="A0A940T333"/>
<protein>
    <submittedName>
        <fullName evidence="4">Phage shock protein PspC (Stress-responsive transcriptional regulator)</fullName>
    </submittedName>
</protein>
<dbReference type="Proteomes" id="UP000675163">
    <property type="component" value="Unassembled WGS sequence"/>
</dbReference>
<dbReference type="RefSeq" id="WP_209704443.1">
    <property type="nucleotide sequence ID" value="NZ_JAFIDA010000001.1"/>
</dbReference>
<evidence type="ECO:0000256" key="1">
    <source>
        <dbReference type="SAM" id="MobiDB-lite"/>
    </source>
</evidence>
<feature type="transmembrane region" description="Helical" evidence="2">
    <location>
        <begin position="275"/>
        <end position="298"/>
    </location>
</feature>
<dbReference type="InterPro" id="IPR007168">
    <property type="entry name" value="Phageshock_PspC_N"/>
</dbReference>
<feature type="transmembrane region" description="Helical" evidence="2">
    <location>
        <begin position="318"/>
        <end position="337"/>
    </location>
</feature>